<organism evidence="2 3">
    <name type="scientific">Williamwhitmania taraxaci</name>
    <dbReference type="NCBI Taxonomy" id="1640674"/>
    <lineage>
        <taxon>Bacteria</taxon>
        <taxon>Pseudomonadati</taxon>
        <taxon>Bacteroidota</taxon>
        <taxon>Bacteroidia</taxon>
        <taxon>Bacteroidales</taxon>
        <taxon>Williamwhitmaniaceae</taxon>
        <taxon>Williamwhitmania</taxon>
    </lineage>
</organism>
<proteinExistence type="predicted"/>
<dbReference type="Proteomes" id="UP000199452">
    <property type="component" value="Unassembled WGS sequence"/>
</dbReference>
<dbReference type="GO" id="GO:0032259">
    <property type="term" value="P:methylation"/>
    <property type="evidence" value="ECO:0007669"/>
    <property type="project" value="UniProtKB-KW"/>
</dbReference>
<dbReference type="CDD" id="cd02440">
    <property type="entry name" value="AdoMet_MTases"/>
    <property type="match status" value="1"/>
</dbReference>
<feature type="domain" description="Methyltransferase" evidence="1">
    <location>
        <begin position="61"/>
        <end position="153"/>
    </location>
</feature>
<dbReference type="EMBL" id="FMYP01000101">
    <property type="protein sequence ID" value="SDD19946.1"/>
    <property type="molecule type" value="Genomic_DNA"/>
</dbReference>
<name>A0A1G6SUJ4_9BACT</name>
<keyword evidence="2" id="KW-0489">Methyltransferase</keyword>
<dbReference type="GO" id="GO:0008168">
    <property type="term" value="F:methyltransferase activity"/>
    <property type="evidence" value="ECO:0007669"/>
    <property type="project" value="UniProtKB-KW"/>
</dbReference>
<protein>
    <submittedName>
        <fullName evidence="2">Methyltransferase domain-containing protein</fullName>
    </submittedName>
</protein>
<dbReference type="STRING" id="1640674.SAMN05216323_11016"/>
<dbReference type="SUPFAM" id="SSF53335">
    <property type="entry name" value="S-adenosyl-L-methionine-dependent methyltransferases"/>
    <property type="match status" value="1"/>
</dbReference>
<accession>A0A1G6SUJ4</accession>
<dbReference type="RefSeq" id="WP_092440908.1">
    <property type="nucleotide sequence ID" value="NZ_FMYP01000101.1"/>
</dbReference>
<keyword evidence="2" id="KW-0808">Transferase</keyword>
<evidence type="ECO:0000313" key="2">
    <source>
        <dbReference type="EMBL" id="SDD19946.1"/>
    </source>
</evidence>
<dbReference type="Pfam" id="PF13649">
    <property type="entry name" value="Methyltransf_25"/>
    <property type="match status" value="1"/>
</dbReference>
<dbReference type="InterPro" id="IPR029063">
    <property type="entry name" value="SAM-dependent_MTases_sf"/>
</dbReference>
<dbReference type="AlphaFoldDB" id="A0A1G6SUJ4"/>
<sequence>MVSFKNRSGQSEMMDAPDIPVKLLHKNLGELDILNRYLGGHSISIEGIKRLMIDRRKIYHIVDLGCGSGDVLKYIAQWARSNQYEVKLTGIDKNPDAIQYLINNCSDYPEITGKAIDYKDFLKTNPKVDIVHCSLFCHHLNNQELLELFSYLKTYTSEGFVVNDLQRSPIAYYSVWFLTRLLNGSALSKHDGPISVLRAFTRNELEQLFHNADIQEISIQWRWAFRYLIVAKTAR</sequence>
<keyword evidence="3" id="KW-1185">Reference proteome</keyword>
<dbReference type="InterPro" id="IPR041698">
    <property type="entry name" value="Methyltransf_25"/>
</dbReference>
<evidence type="ECO:0000313" key="3">
    <source>
        <dbReference type="Proteomes" id="UP000199452"/>
    </source>
</evidence>
<gene>
    <name evidence="2" type="ORF">SAMN05216323_11016</name>
</gene>
<dbReference type="OrthoDB" id="9800454at2"/>
<evidence type="ECO:0000259" key="1">
    <source>
        <dbReference type="Pfam" id="PF13649"/>
    </source>
</evidence>
<dbReference type="Gene3D" id="3.40.50.150">
    <property type="entry name" value="Vaccinia Virus protein VP39"/>
    <property type="match status" value="1"/>
</dbReference>
<reference evidence="2 3" key="1">
    <citation type="submission" date="2016-09" db="EMBL/GenBank/DDBJ databases">
        <authorList>
            <person name="Capua I."/>
            <person name="De Benedictis P."/>
            <person name="Joannis T."/>
            <person name="Lombin L.H."/>
            <person name="Cattoli G."/>
        </authorList>
    </citation>
    <scope>NUCLEOTIDE SEQUENCE [LARGE SCALE GENOMIC DNA]</scope>
    <source>
        <strain evidence="2 3">A7P-90m</strain>
    </source>
</reference>